<sequence>MRNRSLYNRSNTKSMNLEAHCCPSRRLRMPLKTTIKEFESGGTLSTKCMKRIEETPDQSLMISKESSYSPEKDRRGLIINNSKSSIANEVKIYKMMKSIPNFLFSSEEESPEEEVHEKDFQKLQNMFQEKAQINWKKISDFIFHQSKKELRSKLKIINQRLYNDQKRLSKMAARSKAISQNLGIDRTNIKVTNLTSNKNINDDGEVSSDFTPFAEPSNIPPVLNKYRKKKIKVRCTLQNLRPVLPAGRRHKIIVKNPAKIHLKKKSVRRYKKLHIKDRPISTIVHDKTLKPDSLLRRSLDPRCKNAQRIRNNNLTTNFHKRNLSMDECVDLRQSDNNISKMSKQEEIPQGISSCFEVQNESIQDISQGKIFGKSTNECWKREFQSTHSTNIFSRDLKNDCRPKAEPRARLRAPKSSKRSKRKPLKYLKSPMFSFSYNKQQKQKISQLKRVLQIQSMD</sequence>
<gene>
    <name evidence="1" type="ORF">ECRASSUSDP1_LOCUS4847</name>
</gene>
<evidence type="ECO:0000313" key="2">
    <source>
        <dbReference type="Proteomes" id="UP001295684"/>
    </source>
</evidence>
<accession>A0AAD1XA98</accession>
<organism evidence="1 2">
    <name type="scientific">Euplotes crassus</name>
    <dbReference type="NCBI Taxonomy" id="5936"/>
    <lineage>
        <taxon>Eukaryota</taxon>
        <taxon>Sar</taxon>
        <taxon>Alveolata</taxon>
        <taxon>Ciliophora</taxon>
        <taxon>Intramacronucleata</taxon>
        <taxon>Spirotrichea</taxon>
        <taxon>Hypotrichia</taxon>
        <taxon>Euplotida</taxon>
        <taxon>Euplotidae</taxon>
        <taxon>Moneuplotes</taxon>
    </lineage>
</organism>
<reference evidence="1" key="1">
    <citation type="submission" date="2023-07" db="EMBL/GenBank/DDBJ databases">
        <authorList>
            <consortium name="AG Swart"/>
            <person name="Singh M."/>
            <person name="Singh A."/>
            <person name="Seah K."/>
            <person name="Emmerich C."/>
        </authorList>
    </citation>
    <scope>NUCLEOTIDE SEQUENCE</scope>
    <source>
        <strain evidence="1">DP1</strain>
    </source>
</reference>
<dbReference type="Proteomes" id="UP001295684">
    <property type="component" value="Unassembled WGS sequence"/>
</dbReference>
<proteinExistence type="predicted"/>
<keyword evidence="2" id="KW-1185">Reference proteome</keyword>
<protein>
    <submittedName>
        <fullName evidence="1">Uncharacterized protein</fullName>
    </submittedName>
</protein>
<dbReference type="AlphaFoldDB" id="A0AAD1XA98"/>
<dbReference type="EMBL" id="CAMPGE010004664">
    <property type="protein sequence ID" value="CAI2363511.1"/>
    <property type="molecule type" value="Genomic_DNA"/>
</dbReference>
<comment type="caution">
    <text evidence="1">The sequence shown here is derived from an EMBL/GenBank/DDBJ whole genome shotgun (WGS) entry which is preliminary data.</text>
</comment>
<evidence type="ECO:0000313" key="1">
    <source>
        <dbReference type="EMBL" id="CAI2363511.1"/>
    </source>
</evidence>
<name>A0AAD1XA98_EUPCR</name>